<keyword evidence="6" id="KW-1185">Reference proteome</keyword>
<dbReference type="PANTHER" id="PTHR42973:SF54">
    <property type="entry name" value="FAD-BINDING PCMH-TYPE DOMAIN-CONTAINING PROTEIN"/>
    <property type="match status" value="1"/>
</dbReference>
<dbReference type="PANTHER" id="PTHR42973">
    <property type="entry name" value="BINDING OXIDOREDUCTASE, PUTATIVE (AFU_ORTHOLOGUE AFUA_1G17690)-RELATED"/>
    <property type="match status" value="1"/>
</dbReference>
<dbReference type="VEuPathDB" id="FungiDB:MFRU_002g04710"/>
<proteinExistence type="inferred from homology"/>
<dbReference type="InterPro" id="IPR016169">
    <property type="entry name" value="FAD-bd_PCMH_sub2"/>
</dbReference>
<dbReference type="GO" id="GO:0016491">
    <property type="term" value="F:oxidoreductase activity"/>
    <property type="evidence" value="ECO:0007669"/>
    <property type="project" value="UniProtKB-KW"/>
</dbReference>
<keyword evidence="3" id="KW-0274">FAD</keyword>
<sequence length="272" mass="29266">MISSSYTNDKSLATFLSDATNGKRSVPELTSLACWTAKLLLGSNVEYTSSNDSLIEVNWSEACRLPAKCYGLAADNVKNFEVVLANGEIVNANAETNSDLFWALKGCSLGLVYSEPATYPDAFAPFATIPNGVATIPPTNATVNLLTKILANAFSPASARHVYRSAASLIDETLYRETSTYFLDTINNLQTDGLNVNMTFTLQTIPSSRVTAGEKLGGNPMGIPSQAHQWWTTVTDWASADDDKTVLAAVKSIGDQFETLGTPRNPIFPTCT</sequence>
<evidence type="ECO:0000256" key="3">
    <source>
        <dbReference type="ARBA" id="ARBA00022827"/>
    </source>
</evidence>
<dbReference type="Gene3D" id="3.30.465.10">
    <property type="match status" value="1"/>
</dbReference>
<evidence type="ECO:0000256" key="4">
    <source>
        <dbReference type="ARBA" id="ARBA00023002"/>
    </source>
</evidence>
<dbReference type="Proteomes" id="UP000322873">
    <property type="component" value="Unassembled WGS sequence"/>
</dbReference>
<evidence type="ECO:0000313" key="5">
    <source>
        <dbReference type="EMBL" id="KAA8574837.1"/>
    </source>
</evidence>
<dbReference type="InterPro" id="IPR050416">
    <property type="entry name" value="FAD-linked_Oxidoreductase"/>
</dbReference>
<evidence type="ECO:0000313" key="6">
    <source>
        <dbReference type="Proteomes" id="UP000322873"/>
    </source>
</evidence>
<keyword evidence="4" id="KW-0560">Oxidoreductase</keyword>
<name>A0A5M9K1Y7_MONFR</name>
<keyword evidence="2" id="KW-0285">Flavoprotein</keyword>
<comment type="caution">
    <text evidence="5">The sequence shown here is derived from an EMBL/GenBank/DDBJ whole genome shotgun (WGS) entry which is preliminary data.</text>
</comment>
<gene>
    <name evidence="5" type="ORF">EYC84_004081</name>
</gene>
<dbReference type="AlphaFoldDB" id="A0A5M9K1Y7"/>
<reference evidence="5 6" key="1">
    <citation type="submission" date="2019-06" db="EMBL/GenBank/DDBJ databases">
        <title>Genome Sequence of the Brown Rot Fungal Pathogen Monilinia fructicola.</title>
        <authorList>
            <person name="De Miccolis Angelini R.M."/>
            <person name="Landi L."/>
            <person name="Abate D."/>
            <person name="Pollastro S."/>
            <person name="Romanazzi G."/>
            <person name="Faretra F."/>
        </authorList>
    </citation>
    <scope>NUCLEOTIDE SEQUENCE [LARGE SCALE GENOMIC DNA]</scope>
    <source>
        <strain evidence="5 6">Mfrc123</strain>
    </source>
</reference>
<organism evidence="5 6">
    <name type="scientific">Monilinia fructicola</name>
    <name type="common">Brown rot fungus</name>
    <name type="synonym">Ciboria fructicola</name>
    <dbReference type="NCBI Taxonomy" id="38448"/>
    <lineage>
        <taxon>Eukaryota</taxon>
        <taxon>Fungi</taxon>
        <taxon>Dikarya</taxon>
        <taxon>Ascomycota</taxon>
        <taxon>Pezizomycotina</taxon>
        <taxon>Leotiomycetes</taxon>
        <taxon>Helotiales</taxon>
        <taxon>Sclerotiniaceae</taxon>
        <taxon>Monilinia</taxon>
    </lineage>
</organism>
<evidence type="ECO:0000256" key="2">
    <source>
        <dbReference type="ARBA" id="ARBA00022630"/>
    </source>
</evidence>
<dbReference type="SUPFAM" id="SSF56176">
    <property type="entry name" value="FAD-binding/transporter-associated domain-like"/>
    <property type="match status" value="1"/>
</dbReference>
<dbReference type="InterPro" id="IPR036318">
    <property type="entry name" value="FAD-bd_PCMH-like_sf"/>
</dbReference>
<comment type="similarity">
    <text evidence="1">Belongs to the oxygen-dependent FAD-linked oxidoreductase family.</text>
</comment>
<accession>A0A5M9K1Y7</accession>
<evidence type="ECO:0000256" key="1">
    <source>
        <dbReference type="ARBA" id="ARBA00005466"/>
    </source>
</evidence>
<dbReference type="GO" id="GO:0050660">
    <property type="term" value="F:flavin adenine dinucleotide binding"/>
    <property type="evidence" value="ECO:0007669"/>
    <property type="project" value="InterPro"/>
</dbReference>
<protein>
    <submittedName>
        <fullName evidence="5">Uncharacterized protein</fullName>
    </submittedName>
</protein>
<dbReference type="EMBL" id="VICG01000002">
    <property type="protein sequence ID" value="KAA8574837.1"/>
    <property type="molecule type" value="Genomic_DNA"/>
</dbReference>